<proteinExistence type="predicted"/>
<sequence length="122" mass="13886">MSVIKERKRNVSINLHARKCAREKIASGLRWIGYETTLSVRLAAYFVRGQVDGLSLSLFPCSLPSLDILIKLFSSLTKVNQTHARPRTRDIADLIRIITSPRKTHVNRKIAASTRMLKLRVM</sequence>
<dbReference type="AlphaFoldDB" id="A0AAW2GWD8"/>
<organism evidence="1 2">
    <name type="scientific">Cardiocondyla obscurior</name>
    <dbReference type="NCBI Taxonomy" id="286306"/>
    <lineage>
        <taxon>Eukaryota</taxon>
        <taxon>Metazoa</taxon>
        <taxon>Ecdysozoa</taxon>
        <taxon>Arthropoda</taxon>
        <taxon>Hexapoda</taxon>
        <taxon>Insecta</taxon>
        <taxon>Pterygota</taxon>
        <taxon>Neoptera</taxon>
        <taxon>Endopterygota</taxon>
        <taxon>Hymenoptera</taxon>
        <taxon>Apocrita</taxon>
        <taxon>Aculeata</taxon>
        <taxon>Formicoidea</taxon>
        <taxon>Formicidae</taxon>
        <taxon>Myrmicinae</taxon>
        <taxon>Cardiocondyla</taxon>
    </lineage>
</organism>
<evidence type="ECO:0000313" key="2">
    <source>
        <dbReference type="Proteomes" id="UP001430953"/>
    </source>
</evidence>
<accession>A0AAW2GWD8</accession>
<dbReference type="EMBL" id="JADYXP020000002">
    <property type="protein sequence ID" value="KAL0131478.1"/>
    <property type="molecule type" value="Genomic_DNA"/>
</dbReference>
<comment type="caution">
    <text evidence="1">The sequence shown here is derived from an EMBL/GenBank/DDBJ whole genome shotgun (WGS) entry which is preliminary data.</text>
</comment>
<reference evidence="1 2" key="1">
    <citation type="submission" date="2023-03" db="EMBL/GenBank/DDBJ databases">
        <title>High recombination rates correlate with genetic variation in Cardiocondyla obscurior ants.</title>
        <authorList>
            <person name="Errbii M."/>
        </authorList>
    </citation>
    <scope>NUCLEOTIDE SEQUENCE [LARGE SCALE GENOMIC DNA]</scope>
    <source>
        <strain evidence="1">Alpha-2009</strain>
        <tissue evidence="1">Whole body</tissue>
    </source>
</reference>
<dbReference type="Proteomes" id="UP001430953">
    <property type="component" value="Unassembled WGS sequence"/>
</dbReference>
<protein>
    <submittedName>
        <fullName evidence="1">Uncharacterized protein</fullName>
    </submittedName>
</protein>
<gene>
    <name evidence="1" type="ORF">PUN28_002777</name>
</gene>
<evidence type="ECO:0000313" key="1">
    <source>
        <dbReference type="EMBL" id="KAL0131478.1"/>
    </source>
</evidence>
<keyword evidence="2" id="KW-1185">Reference proteome</keyword>
<name>A0AAW2GWD8_9HYME</name>